<keyword evidence="2" id="KW-1185">Reference proteome</keyword>
<evidence type="ECO:0000313" key="2">
    <source>
        <dbReference type="Proteomes" id="UP000255024"/>
    </source>
</evidence>
<accession>A0A378U3L1</accession>
<dbReference type="AlphaFoldDB" id="A0A378U3L1"/>
<name>A0A378U3L1_MYROD</name>
<dbReference type="Proteomes" id="UP000255024">
    <property type="component" value="Unassembled WGS sequence"/>
</dbReference>
<gene>
    <name evidence="1" type="ORF">NCTC11179_03355</name>
</gene>
<proteinExistence type="predicted"/>
<reference evidence="1 2" key="1">
    <citation type="submission" date="2018-06" db="EMBL/GenBank/DDBJ databases">
        <authorList>
            <consortium name="Pathogen Informatics"/>
            <person name="Doyle S."/>
        </authorList>
    </citation>
    <scope>NUCLEOTIDE SEQUENCE [LARGE SCALE GENOMIC DNA]</scope>
    <source>
        <strain evidence="1 2">NCTC11179</strain>
    </source>
</reference>
<dbReference type="RefSeq" id="WP_147279650.1">
    <property type="nucleotide sequence ID" value="NZ_CP068107.1"/>
</dbReference>
<organism evidence="1 2">
    <name type="scientific">Myroides odoratus</name>
    <name type="common">Flavobacterium odoratum</name>
    <dbReference type="NCBI Taxonomy" id="256"/>
    <lineage>
        <taxon>Bacteria</taxon>
        <taxon>Pseudomonadati</taxon>
        <taxon>Bacteroidota</taxon>
        <taxon>Flavobacteriia</taxon>
        <taxon>Flavobacteriales</taxon>
        <taxon>Flavobacteriaceae</taxon>
        <taxon>Myroides</taxon>
    </lineage>
</organism>
<dbReference type="EMBL" id="UGQL01000002">
    <property type="protein sequence ID" value="STZ69838.1"/>
    <property type="molecule type" value="Genomic_DNA"/>
</dbReference>
<evidence type="ECO:0000313" key="1">
    <source>
        <dbReference type="EMBL" id="STZ69838.1"/>
    </source>
</evidence>
<sequence>MKFKMVFSSVIILVGAILLGFSLRAQDRTTTLDPRIAEVYRDNKQLLSEARVNALMQLLNERVEIKEEAFVSGEKHQLLSTVPLFNKYNTALTRDVTFDLNTFNVLKYNLAFFENRDALYRVDNTNFVIIIHQQAYRR</sequence>
<protein>
    <submittedName>
        <fullName evidence="1">Uncharacterized protein</fullName>
    </submittedName>
</protein>